<dbReference type="EMBL" id="CAJNOE010000547">
    <property type="protein sequence ID" value="CAF1265761.1"/>
    <property type="molecule type" value="Genomic_DNA"/>
</dbReference>
<feature type="region of interest" description="Disordered" evidence="1">
    <location>
        <begin position="339"/>
        <end position="379"/>
    </location>
</feature>
<feature type="compositionally biased region" description="Low complexity" evidence="1">
    <location>
        <begin position="346"/>
        <end position="366"/>
    </location>
</feature>
<feature type="compositionally biased region" description="Polar residues" evidence="1">
    <location>
        <begin position="649"/>
        <end position="665"/>
    </location>
</feature>
<evidence type="ECO:0000313" key="2">
    <source>
        <dbReference type="EMBL" id="CAF1265761.1"/>
    </source>
</evidence>
<dbReference type="Proteomes" id="UP000663868">
    <property type="component" value="Unassembled WGS sequence"/>
</dbReference>
<dbReference type="Gene3D" id="3.40.1310.20">
    <property type="match status" value="1"/>
</dbReference>
<sequence>MDEKSKQTTISKDCSQASAPGSLNITRAELDEIDKRRGKNNINDRPYKSVPTYIESPVCPRNLFFTSKKYEKAFENEYKTPVIGKKDERRWASNISDESDEGEGEAVQDKLNKKRAKEMQHIAHTTVSSQPHDDDIVQLVDGLIKNLELQETKPDFFENIDVDLAQMCDTEVTLTTPITSSQHPYPPAQQTGTIKAHDLPYAEYGHMDRETIAQECRFNLNQFPDQPSPPRYHAKSWAIIAFTNLAQEEVMASIQEKFGINQIQYLCISEETNKSNGEKNLYIQLIFKTRIDRRVPFIDDLTDTQCNYFAAKNDLAWNEYLKQGGHWIEYGEFRSMARRGSQQQWPSSTPSSTPASTATITSSASARLPTQPSRVASAAATTRINQQQLVVPSRATTTTNATTVRPLTVRALAEQRREHDNEIAREALALAEKSVDKAMDFLQLKKPNKFLEHSRWYLDTFKYVNLRAQQLADRSGTIDKEYTWDESFPECTPRLRAAVEDWMRTEFNRKKRARCLILIGRTGIGKTSFAMSLPGQFNYFQGRWNLDSWSDYARYSIYDDVPWAKFGERGFPDMKGLLTQNGKMNASCKYRSVIQINVQQPAIVLLNHDDAGSLVNDPRAPTEQGDSEFWEERAVTYIIGDDEHFYPRSNRSQHNSPAASQMNMD</sequence>
<proteinExistence type="predicted"/>
<feature type="region of interest" description="Disordered" evidence="1">
    <location>
        <begin position="1"/>
        <end position="50"/>
    </location>
</feature>
<gene>
    <name evidence="2" type="ORF">IZO911_LOCUS32142</name>
    <name evidence="3" type="ORF">KXQ929_LOCUS4422</name>
</gene>
<evidence type="ECO:0000256" key="1">
    <source>
        <dbReference type="SAM" id="MobiDB-lite"/>
    </source>
</evidence>
<feature type="compositionally biased region" description="Polar residues" evidence="1">
    <location>
        <begin position="7"/>
        <end position="25"/>
    </location>
</feature>
<feature type="region of interest" description="Disordered" evidence="1">
    <location>
        <begin position="646"/>
        <end position="665"/>
    </location>
</feature>
<protein>
    <recommendedName>
        <fullName evidence="5">Replication-associated protein</fullName>
    </recommendedName>
</protein>
<dbReference type="AlphaFoldDB" id="A0A818MCP5"/>
<dbReference type="Proteomes" id="UP000663860">
    <property type="component" value="Unassembled WGS sequence"/>
</dbReference>
<evidence type="ECO:0000313" key="3">
    <source>
        <dbReference type="EMBL" id="CAF3586966.1"/>
    </source>
</evidence>
<reference evidence="3" key="1">
    <citation type="submission" date="2021-02" db="EMBL/GenBank/DDBJ databases">
        <authorList>
            <person name="Nowell W R."/>
        </authorList>
    </citation>
    <scope>NUCLEOTIDE SEQUENCE</scope>
</reference>
<organism evidence="3 4">
    <name type="scientific">Adineta steineri</name>
    <dbReference type="NCBI Taxonomy" id="433720"/>
    <lineage>
        <taxon>Eukaryota</taxon>
        <taxon>Metazoa</taxon>
        <taxon>Spiralia</taxon>
        <taxon>Gnathifera</taxon>
        <taxon>Rotifera</taxon>
        <taxon>Eurotatoria</taxon>
        <taxon>Bdelloidea</taxon>
        <taxon>Adinetida</taxon>
        <taxon>Adinetidae</taxon>
        <taxon>Adineta</taxon>
    </lineage>
</organism>
<name>A0A818MCP5_9BILA</name>
<dbReference type="EMBL" id="CAJOBB010000152">
    <property type="protein sequence ID" value="CAF3586966.1"/>
    <property type="molecule type" value="Genomic_DNA"/>
</dbReference>
<comment type="caution">
    <text evidence="3">The sequence shown here is derived from an EMBL/GenBank/DDBJ whole genome shotgun (WGS) entry which is preliminary data.</text>
</comment>
<feature type="compositionally biased region" description="Polar residues" evidence="1">
    <location>
        <begin position="368"/>
        <end position="379"/>
    </location>
</feature>
<evidence type="ECO:0008006" key="5">
    <source>
        <dbReference type="Google" id="ProtNLM"/>
    </source>
</evidence>
<evidence type="ECO:0000313" key="4">
    <source>
        <dbReference type="Proteomes" id="UP000663868"/>
    </source>
</evidence>
<accession>A0A818MCP5</accession>